<protein>
    <submittedName>
        <fullName evidence="5">Inositol monophosphatase family protein</fullName>
    </submittedName>
</protein>
<name>A0A7H1MK46_9LACO</name>
<evidence type="ECO:0000313" key="5">
    <source>
        <dbReference type="EMBL" id="QNT63832.1"/>
    </source>
</evidence>
<keyword evidence="2" id="KW-0378">Hydrolase</keyword>
<dbReference type="PRINTS" id="PR00377">
    <property type="entry name" value="IMPHPHTASES"/>
</dbReference>
<dbReference type="GO" id="GO:0007165">
    <property type="term" value="P:signal transduction"/>
    <property type="evidence" value="ECO:0007669"/>
    <property type="project" value="TreeGrafter"/>
</dbReference>
<dbReference type="GO" id="GO:0006020">
    <property type="term" value="P:inositol metabolic process"/>
    <property type="evidence" value="ECO:0007669"/>
    <property type="project" value="TreeGrafter"/>
</dbReference>
<dbReference type="PROSITE" id="PS00629">
    <property type="entry name" value="IMP_1"/>
    <property type="match status" value="1"/>
</dbReference>
<gene>
    <name evidence="5" type="ORF">FY536_00460</name>
</gene>
<feature type="binding site" evidence="4">
    <location>
        <position position="73"/>
    </location>
    <ligand>
        <name>Mg(2+)</name>
        <dbReference type="ChEBI" id="CHEBI:18420"/>
        <label>1</label>
        <note>catalytic</note>
    </ligand>
</feature>
<dbReference type="GO" id="GO:0046872">
    <property type="term" value="F:metal ion binding"/>
    <property type="evidence" value="ECO:0007669"/>
    <property type="project" value="UniProtKB-KW"/>
</dbReference>
<dbReference type="CDD" id="cd01637">
    <property type="entry name" value="IMPase_like"/>
    <property type="match status" value="1"/>
</dbReference>
<dbReference type="InterPro" id="IPR020583">
    <property type="entry name" value="Inositol_monoP_metal-BS"/>
</dbReference>
<accession>A0A7H1MK46</accession>
<evidence type="ECO:0000256" key="3">
    <source>
        <dbReference type="ARBA" id="ARBA00022842"/>
    </source>
</evidence>
<dbReference type="SUPFAM" id="SSF56655">
    <property type="entry name" value="Carbohydrate phosphatase"/>
    <property type="match status" value="1"/>
</dbReference>
<dbReference type="Pfam" id="PF00459">
    <property type="entry name" value="Inositol_P"/>
    <property type="match status" value="1"/>
</dbReference>
<organism evidence="5 6">
    <name type="scientific">Weissella koreensis</name>
    <dbReference type="NCBI Taxonomy" id="165096"/>
    <lineage>
        <taxon>Bacteria</taxon>
        <taxon>Bacillati</taxon>
        <taxon>Bacillota</taxon>
        <taxon>Bacilli</taxon>
        <taxon>Lactobacillales</taxon>
        <taxon>Lactobacillaceae</taxon>
        <taxon>Weissella</taxon>
    </lineage>
</organism>
<feature type="binding site" evidence="4">
    <location>
        <position position="94"/>
    </location>
    <ligand>
        <name>Mg(2+)</name>
        <dbReference type="ChEBI" id="CHEBI:18420"/>
        <label>1</label>
        <note>catalytic</note>
    </ligand>
</feature>
<dbReference type="PANTHER" id="PTHR20854">
    <property type="entry name" value="INOSITOL MONOPHOSPHATASE"/>
    <property type="match status" value="1"/>
</dbReference>
<feature type="binding site" evidence="4">
    <location>
        <position position="91"/>
    </location>
    <ligand>
        <name>Mg(2+)</name>
        <dbReference type="ChEBI" id="CHEBI:18420"/>
        <label>1</label>
        <note>catalytic</note>
    </ligand>
</feature>
<dbReference type="Proteomes" id="UP000516446">
    <property type="component" value="Chromosome"/>
</dbReference>
<feature type="binding site" evidence="4">
    <location>
        <position position="93"/>
    </location>
    <ligand>
        <name>Mg(2+)</name>
        <dbReference type="ChEBI" id="CHEBI:18420"/>
        <label>2</label>
    </ligand>
</feature>
<dbReference type="GO" id="GO:0008934">
    <property type="term" value="F:inositol monophosphate 1-phosphatase activity"/>
    <property type="evidence" value="ECO:0007669"/>
    <property type="project" value="TreeGrafter"/>
</dbReference>
<comment type="cofactor">
    <cofactor evidence="4">
        <name>Mg(2+)</name>
        <dbReference type="ChEBI" id="CHEBI:18420"/>
    </cofactor>
</comment>
<dbReference type="PANTHER" id="PTHR20854:SF4">
    <property type="entry name" value="INOSITOL-1-MONOPHOSPHATASE-RELATED"/>
    <property type="match status" value="1"/>
</dbReference>
<evidence type="ECO:0000313" key="6">
    <source>
        <dbReference type="Proteomes" id="UP000516446"/>
    </source>
</evidence>
<evidence type="ECO:0000256" key="1">
    <source>
        <dbReference type="ARBA" id="ARBA00022723"/>
    </source>
</evidence>
<keyword evidence="1 4" id="KW-0479">Metal-binding</keyword>
<proteinExistence type="predicted"/>
<dbReference type="AlphaFoldDB" id="A0A7H1MK46"/>
<evidence type="ECO:0000256" key="4">
    <source>
        <dbReference type="PIRSR" id="PIRSR600760-2"/>
    </source>
</evidence>
<reference evidence="5 6" key="1">
    <citation type="submission" date="2019-08" db="EMBL/GenBank/DDBJ databases">
        <authorList>
            <person name="Chang H.C."/>
            <person name="Mun S.Y."/>
        </authorList>
    </citation>
    <scope>NUCLEOTIDE SEQUENCE [LARGE SCALE GENOMIC DNA]</scope>
    <source>
        <strain evidence="5 6">SK</strain>
    </source>
</reference>
<keyword evidence="6" id="KW-1185">Reference proteome</keyword>
<keyword evidence="3 4" id="KW-0460">Magnesium</keyword>
<evidence type="ECO:0000256" key="2">
    <source>
        <dbReference type="ARBA" id="ARBA00022801"/>
    </source>
</evidence>
<feature type="binding site" evidence="4">
    <location>
        <position position="213"/>
    </location>
    <ligand>
        <name>Mg(2+)</name>
        <dbReference type="ChEBI" id="CHEBI:18420"/>
        <label>1</label>
        <note>catalytic</note>
    </ligand>
</feature>
<sequence length="265" mass="29680">MDKLPINNAQLDTLVLEWMDEIRQFILKEIKNPLTIKTKSNARDLVTNLDRTVEQMYIAKIKQLNPAARILSEEGFGDEVNNLDGPVWIIDPIDGTMNFVKQHDEYASMLAYFYDGEAQGAWIMDVVKNEVVHGGPTQGVRLNKATMEEPTENKLDQSIISFSGTHLLYDHYQYQNIARMALGYRVYGSAGISFIRLLKGQCGGFTSVLKPWDFAAGLVLCRSLGLQVETLDGQPLDMLSSNVILASQKQVMADIKMLTNTSSNL</sequence>
<dbReference type="Gene3D" id="3.30.540.10">
    <property type="entry name" value="Fructose-1,6-Bisphosphatase, subunit A, domain 1"/>
    <property type="match status" value="1"/>
</dbReference>
<dbReference type="InterPro" id="IPR000760">
    <property type="entry name" value="Inositol_monophosphatase-like"/>
</dbReference>
<dbReference type="EMBL" id="CP043431">
    <property type="protein sequence ID" value="QNT63832.1"/>
    <property type="molecule type" value="Genomic_DNA"/>
</dbReference>
<dbReference type="Gene3D" id="3.40.190.80">
    <property type="match status" value="1"/>
</dbReference>
<dbReference type="OMA" id="ERGLHPW"/>
<dbReference type="RefSeq" id="WP_006845477.1">
    <property type="nucleotide sequence ID" value="NZ_CP026847.1"/>
</dbReference>